<accession>A0ABR4BRU0</accession>
<gene>
    <name evidence="1" type="ORF">ABVK25_000430</name>
</gene>
<dbReference type="Proteomes" id="UP001590951">
    <property type="component" value="Unassembled WGS sequence"/>
</dbReference>
<sequence length="108" mass="12116">MPYHFRPTSNGTFTPVFRSTSVPNDTSFSLVNQSDFLDFDRERDLDLLGPNPSYEFVFDVSMAVHEAPVYVAAQNKLHLSQLLSPKPTVSIGVYRPHSSPHHRASSPN</sequence>
<dbReference type="EMBL" id="JBHFEH010000001">
    <property type="protein sequence ID" value="KAL2059138.1"/>
    <property type="molecule type" value="Genomic_DNA"/>
</dbReference>
<keyword evidence="2" id="KW-1185">Reference proteome</keyword>
<name>A0ABR4BRU0_9LECA</name>
<comment type="caution">
    <text evidence="1">The sequence shown here is derived from an EMBL/GenBank/DDBJ whole genome shotgun (WGS) entry which is preliminary data.</text>
</comment>
<proteinExistence type="predicted"/>
<evidence type="ECO:0000313" key="1">
    <source>
        <dbReference type="EMBL" id="KAL2059138.1"/>
    </source>
</evidence>
<evidence type="ECO:0000313" key="2">
    <source>
        <dbReference type="Proteomes" id="UP001590951"/>
    </source>
</evidence>
<organism evidence="1 2">
    <name type="scientific">Lepraria finkii</name>
    <dbReference type="NCBI Taxonomy" id="1340010"/>
    <lineage>
        <taxon>Eukaryota</taxon>
        <taxon>Fungi</taxon>
        <taxon>Dikarya</taxon>
        <taxon>Ascomycota</taxon>
        <taxon>Pezizomycotina</taxon>
        <taxon>Lecanoromycetes</taxon>
        <taxon>OSLEUM clade</taxon>
        <taxon>Lecanoromycetidae</taxon>
        <taxon>Lecanorales</taxon>
        <taxon>Lecanorineae</taxon>
        <taxon>Stereocaulaceae</taxon>
        <taxon>Lepraria</taxon>
    </lineage>
</organism>
<reference evidence="1 2" key="1">
    <citation type="submission" date="2024-09" db="EMBL/GenBank/DDBJ databases">
        <title>Rethinking Asexuality: The Enigmatic Case of Functional Sexual Genes in Lepraria (Stereocaulaceae).</title>
        <authorList>
            <person name="Doellman M."/>
            <person name="Sun Y."/>
            <person name="Barcenas-Pena A."/>
            <person name="Lumbsch H.T."/>
            <person name="Grewe F."/>
        </authorList>
    </citation>
    <scope>NUCLEOTIDE SEQUENCE [LARGE SCALE GENOMIC DNA]</scope>
    <source>
        <strain evidence="1 2">Grewe 0041</strain>
    </source>
</reference>
<protein>
    <submittedName>
        <fullName evidence="1">Uncharacterized protein</fullName>
    </submittedName>
</protein>